<proteinExistence type="predicted"/>
<protein>
    <submittedName>
        <fullName evidence="2">Uncharacterized protein</fullName>
    </submittedName>
</protein>
<accession>A0A517LP67</accession>
<feature type="compositionally biased region" description="Low complexity" evidence="1">
    <location>
        <begin position="59"/>
        <end position="76"/>
    </location>
</feature>
<dbReference type="EMBL" id="CP042201">
    <property type="protein sequence ID" value="QDS77403.1"/>
    <property type="molecule type" value="Genomic_DNA"/>
</dbReference>
<dbReference type="STRING" id="50376.A0A517LP67"/>
<reference evidence="2 3" key="1">
    <citation type="submission" date="2019-07" db="EMBL/GenBank/DDBJ databases">
        <title>Finished genome of Venturia effusa.</title>
        <authorList>
            <person name="Young C.A."/>
            <person name="Cox M.P."/>
            <person name="Ganley A.R.D."/>
            <person name="David W.J."/>
        </authorList>
    </citation>
    <scope>NUCLEOTIDE SEQUENCE [LARGE SCALE GENOMIC DNA]</scope>
    <source>
        <strain evidence="3">albino</strain>
    </source>
</reference>
<feature type="region of interest" description="Disordered" evidence="1">
    <location>
        <begin position="57"/>
        <end position="88"/>
    </location>
</feature>
<dbReference type="OrthoDB" id="5958943at2759"/>
<evidence type="ECO:0000313" key="3">
    <source>
        <dbReference type="Proteomes" id="UP000316270"/>
    </source>
</evidence>
<organism evidence="2 3">
    <name type="scientific">Venturia effusa</name>
    <dbReference type="NCBI Taxonomy" id="50376"/>
    <lineage>
        <taxon>Eukaryota</taxon>
        <taxon>Fungi</taxon>
        <taxon>Dikarya</taxon>
        <taxon>Ascomycota</taxon>
        <taxon>Pezizomycotina</taxon>
        <taxon>Dothideomycetes</taxon>
        <taxon>Pleosporomycetidae</taxon>
        <taxon>Venturiales</taxon>
        <taxon>Venturiaceae</taxon>
        <taxon>Venturia</taxon>
    </lineage>
</organism>
<dbReference type="AlphaFoldDB" id="A0A517LP67"/>
<gene>
    <name evidence="2" type="ORF">FKW77_006264</name>
</gene>
<evidence type="ECO:0000313" key="2">
    <source>
        <dbReference type="EMBL" id="QDS77403.1"/>
    </source>
</evidence>
<name>A0A517LP67_9PEZI</name>
<keyword evidence="3" id="KW-1185">Reference proteome</keyword>
<sequence length="914" mass="102182">MALSYSTPVLSLLDDLIDTIEPLASSYQGPCANCTKTHKDCTFLWLRSQEIVGARKFRSSGSSSKHAKTKSSATQAETSNEKFPFLSSSAPPSQALDFLNLDGPWNLMDSANDEYEAHDYCPNQAGGRIVESNLYQPEAATASAWSGTGKESEDYLALLNDQAGSSASSPIQLEPMERQTEAHFSDCRSRQDHRFVNVSPSSVPEKLAKSANQNMVTESLLRIYHDSLENALSCWLNERTCPYGSREMHNSHGESHASLIREWGPNWSNRICKQVMNLDRASSAFRNRPMSGLDNKAASNALNLAIMAFATQWSQSDVRRRSKLQSFDKTGRTIHTIESLCSPFIANDTSESPNAKPHFDRNMQHSFWIQARRALQDAAHIESFRVVFAHIIFGLTQKPMNKNQHNAPSNRDQTAQEPVWSQVRYFQDQLREKRHSGTGWQDLEDYRQLEEDLESVIEHDGPPIFLEQGLRHMHVLRSKMNAVAISTEKAGTSTHSRQTGSHANVLNHQDRKTIDLLYWLGVMFDTLSAAMHKRPLVISDEDSNVHANTAYSDKLYCHEVSDHITGGRETTTSTLTDPASPASPASPDLWDTFFLLVQKTRVKCLPTRWPCSYEDAAAALSDAAPIKVLLFRKVTRIQTLLSRHVHQANLETAIEDALNIYRYWNSVYGPFILDCVAHHDQLPARVQSWYICLTGHWHLGVLLLADMIQTIDEGRIGLETHRRGRECSGAIRSLRLQSANALADLARCSCPREDSSFPDANEFHFVVNKGAILTEPWTQVLIRVFSKAGAFLCAEAANIKFGIVPADSCREALRRSEHCVEALWYLGRKSDVAFLVANVLEKAWKRVAQSVFSTSPSLDLDGLSVGVGPSSSYSETSFQDALAAEFGLFADDMMLAENSCDQRATWLENFSTVV</sequence>
<evidence type="ECO:0000256" key="1">
    <source>
        <dbReference type="SAM" id="MobiDB-lite"/>
    </source>
</evidence>
<dbReference type="Proteomes" id="UP000316270">
    <property type="component" value="Chromosome 17"/>
</dbReference>